<evidence type="ECO:0000256" key="3">
    <source>
        <dbReference type="ARBA" id="ARBA00022483"/>
    </source>
</evidence>
<accession>A0A1Y2BHL5</accession>
<dbReference type="OrthoDB" id="27109at2759"/>
<dbReference type="Pfam" id="PF15277">
    <property type="entry name" value="Sec3-PIP2_bind"/>
    <property type="match status" value="1"/>
</dbReference>
<comment type="similarity">
    <text evidence="1">Belongs to the SEC3 family.</text>
</comment>
<name>A0A1Y2BHL5_9TREE</name>
<dbReference type="GO" id="GO:0005886">
    <property type="term" value="C:plasma membrane"/>
    <property type="evidence" value="ECO:0007669"/>
    <property type="project" value="TreeGrafter"/>
</dbReference>
<dbReference type="PANTHER" id="PTHR16092:SF14">
    <property type="entry name" value="EXOCYST COMPLEX COMPONENT 1 ISOFORM X1"/>
    <property type="match status" value="1"/>
</dbReference>
<dbReference type="Pfam" id="PF09763">
    <property type="entry name" value="Sec3_CC"/>
    <property type="match status" value="1"/>
</dbReference>
<dbReference type="Proteomes" id="UP000193986">
    <property type="component" value="Unassembled WGS sequence"/>
</dbReference>
<feature type="region of interest" description="Disordered" evidence="5">
    <location>
        <begin position="143"/>
        <end position="421"/>
    </location>
</feature>
<keyword evidence="2" id="KW-0813">Transport</keyword>
<dbReference type="GO" id="GO:0000145">
    <property type="term" value="C:exocyst"/>
    <property type="evidence" value="ECO:0007669"/>
    <property type="project" value="InterPro"/>
</dbReference>
<dbReference type="SMART" id="SM01313">
    <property type="entry name" value="Sec3-PIP2_bind"/>
    <property type="match status" value="1"/>
</dbReference>
<dbReference type="GO" id="GO:0005546">
    <property type="term" value="F:phosphatidylinositol-4,5-bisphosphate binding"/>
    <property type="evidence" value="ECO:0007669"/>
    <property type="project" value="TreeGrafter"/>
</dbReference>
<keyword evidence="4" id="KW-0175">Coiled coil</keyword>
<evidence type="ECO:0000313" key="7">
    <source>
        <dbReference type="EMBL" id="ORY34282.1"/>
    </source>
</evidence>
<dbReference type="InterPro" id="IPR019160">
    <property type="entry name" value="Sec3_CC"/>
</dbReference>
<dbReference type="CDD" id="cd13315">
    <property type="entry name" value="PH_Sec3"/>
    <property type="match status" value="1"/>
</dbReference>
<feature type="compositionally biased region" description="Polar residues" evidence="5">
    <location>
        <begin position="250"/>
        <end position="261"/>
    </location>
</feature>
<organism evidence="7 8">
    <name type="scientific">Naematelia encephala</name>
    <dbReference type="NCBI Taxonomy" id="71784"/>
    <lineage>
        <taxon>Eukaryota</taxon>
        <taxon>Fungi</taxon>
        <taxon>Dikarya</taxon>
        <taxon>Basidiomycota</taxon>
        <taxon>Agaricomycotina</taxon>
        <taxon>Tremellomycetes</taxon>
        <taxon>Tremellales</taxon>
        <taxon>Naemateliaceae</taxon>
        <taxon>Naematelia</taxon>
    </lineage>
</organism>
<evidence type="ECO:0000256" key="5">
    <source>
        <dbReference type="SAM" id="MobiDB-lite"/>
    </source>
</evidence>
<dbReference type="InterPro" id="IPR028258">
    <property type="entry name" value="Sec3-PIP2_bind"/>
</dbReference>
<keyword evidence="3" id="KW-0268">Exocytosis</keyword>
<feature type="compositionally biased region" description="Basic and acidic residues" evidence="5">
    <location>
        <begin position="320"/>
        <end position="339"/>
    </location>
</feature>
<evidence type="ECO:0000256" key="4">
    <source>
        <dbReference type="ARBA" id="ARBA00023054"/>
    </source>
</evidence>
<dbReference type="InParanoid" id="A0A1Y2BHL5"/>
<evidence type="ECO:0000256" key="2">
    <source>
        <dbReference type="ARBA" id="ARBA00022448"/>
    </source>
</evidence>
<dbReference type="Gene3D" id="2.30.29.90">
    <property type="match status" value="1"/>
</dbReference>
<dbReference type="GO" id="GO:0006893">
    <property type="term" value="P:Golgi to plasma membrane transport"/>
    <property type="evidence" value="ECO:0007669"/>
    <property type="project" value="TreeGrafter"/>
</dbReference>
<dbReference type="GO" id="GO:0006887">
    <property type="term" value="P:exocytosis"/>
    <property type="evidence" value="ECO:0007669"/>
    <property type="project" value="UniProtKB-KW"/>
</dbReference>
<feature type="domain" description="Exocyst complex component Sec3 PIP2-binding N-terminal" evidence="6">
    <location>
        <begin position="51"/>
        <end position="136"/>
    </location>
</feature>
<dbReference type="InterPro" id="IPR048628">
    <property type="entry name" value="Sec3_C"/>
</dbReference>
<dbReference type="PANTHER" id="PTHR16092">
    <property type="entry name" value="SEC3/SYNTAXIN-RELATED"/>
    <property type="match status" value="1"/>
</dbReference>
<feature type="compositionally biased region" description="Low complexity" evidence="5">
    <location>
        <begin position="164"/>
        <end position="173"/>
    </location>
</feature>
<proteinExistence type="inferred from homology"/>
<feature type="compositionally biased region" description="Low complexity" evidence="5">
    <location>
        <begin position="194"/>
        <end position="211"/>
    </location>
</feature>
<dbReference type="EMBL" id="MCFC01000003">
    <property type="protein sequence ID" value="ORY34282.1"/>
    <property type="molecule type" value="Genomic_DNA"/>
</dbReference>
<dbReference type="Pfam" id="PF20654">
    <property type="entry name" value="Sec3_C-term"/>
    <property type="match status" value="1"/>
</dbReference>
<evidence type="ECO:0000259" key="6">
    <source>
        <dbReference type="SMART" id="SM01313"/>
    </source>
</evidence>
<dbReference type="AlphaFoldDB" id="A0A1Y2BHL5"/>
<comment type="caution">
    <text evidence="7">The sequence shown here is derived from an EMBL/GenBank/DDBJ whole genome shotgun (WGS) entry which is preliminary data.</text>
</comment>
<feature type="compositionally biased region" description="Pro residues" evidence="5">
    <location>
        <begin position="393"/>
        <end position="402"/>
    </location>
</feature>
<evidence type="ECO:0000313" key="8">
    <source>
        <dbReference type="Proteomes" id="UP000193986"/>
    </source>
</evidence>
<feature type="compositionally biased region" description="Gly residues" evidence="5">
    <location>
        <begin position="265"/>
        <end position="276"/>
    </location>
</feature>
<protein>
    <submittedName>
        <fullName evidence="7">Exocyst complex component Sec3-domain-containing protein</fullName>
    </submittedName>
</protein>
<sequence>MSTLARQQSSDDVRQHIISSLFSRKDEDGTPDETLISFLKVFEEDPQDPNGGLKSRYLMLAVTKMGKVVIHKAKRNNNLSFSRGKTWHLEDMRALEVISPTAFALTMTIRRYQWQTERAKDQLHFLNSIVKVYKTYTKGELPELINFQPPPPSAVLNGAPTMESRQPSSSSMASPPPSRNSELVPPQAFKTQRSGSSSSMASGQSSFYQSSDAMSRGRPSLDDQRTPSAAQLGRSPLADTLIPPVRRPSDVSQVRTPSPQVNGKGHQGSNGVGLGMPGQRKMSSDRLALGDRNGSTASDHQDSGRGMVRRPSGDQVRSTPEADTRERPLSSRSQLKETMQENGPSHQSSRSAEDPPPSEAESTSTPVPLPPPPRSPARLKQPAPTITTTLPSPAMPSAPQVPTPTSATRLNRRASFHPPPLNTAFSREVLLTSRTGLLPGAAGLTIDGDDQQDDAILSNVEEMLEGFEWTAAGGADIGRKKGSADAIEGRLLDELAALDSANIHAFLESDDRIALVLGHIDEALLELDDIDMQISGYRMQLNAVSEDISYIESQNRGLQVQTSNQQALLNEMKQLLQIVEVPPDDLRVLAQESPGSERGVKALERAAASLYKALQAGRDNATAEVAATIARIKEYQETSTQFTKRIMDYLDITFKHQSDTTLSEYRKTSRQTMSLAPHNSMGEYLMMYEGLVLYMKEMDEDRYQRLCSNYMSTISQLHQNEIKDMLINFIASIKASASGEPNEASFATAAGSAAPKASALQKSKTVMGLRAADAPRKDRKGDDNAQRIAELYQKGLTEIINQVLIEEDFISAFLHLTDTESTFADHMELDSYFRRQAARHATNQMSPGMMQLVRSMMDLVFGFVEMEIRNWVEAATEKNIVAIVGIMGVTEKLAMEAEQENTSLFFSQLFDRQLSRQRAVLDAFVNEQIRVIESARATAKKRRGVLFFVRHFPIFVEKIEAQLDEEASELPIRNKVNDIYDRVVNAIFGSITHIAKVDRGELQNAEDKGQLNYHVIVIENMYHLTEDVTQLNTPALSVSLDRAQALYEENMTSYIRTMLRRYFGRIIDFFDGVERLLQTTPATEISLHSTHSRSTLKKVLKDVTAKDMRKAIDALSKRVDKHFYDDDTVSQDPRAVQLVGVVWRELCNKLKSEIARDEGYLKACYPDSGLSLDFGISDIDAACKRAKA</sequence>
<dbReference type="STRING" id="71784.A0A1Y2BHL5"/>
<gene>
    <name evidence="7" type="ORF">BCR39DRAFT_517440</name>
</gene>
<evidence type="ECO:0000256" key="1">
    <source>
        <dbReference type="ARBA" id="ARBA00006518"/>
    </source>
</evidence>
<reference evidence="7 8" key="1">
    <citation type="submission" date="2016-07" db="EMBL/GenBank/DDBJ databases">
        <title>Pervasive Adenine N6-methylation of Active Genes in Fungi.</title>
        <authorList>
            <consortium name="DOE Joint Genome Institute"/>
            <person name="Mondo S.J."/>
            <person name="Dannebaum R.O."/>
            <person name="Kuo R.C."/>
            <person name="Labutti K."/>
            <person name="Haridas S."/>
            <person name="Kuo A."/>
            <person name="Salamov A."/>
            <person name="Ahrendt S.R."/>
            <person name="Lipzen A."/>
            <person name="Sullivan W."/>
            <person name="Andreopoulos W.B."/>
            <person name="Clum A."/>
            <person name="Lindquist E."/>
            <person name="Daum C."/>
            <person name="Ramamoorthy G.K."/>
            <person name="Gryganskyi A."/>
            <person name="Culley D."/>
            <person name="Magnuson J.K."/>
            <person name="James T.Y."/>
            <person name="O'Malley M.A."/>
            <person name="Stajich J.E."/>
            <person name="Spatafora J.W."/>
            <person name="Visel A."/>
            <person name="Grigoriev I.V."/>
        </authorList>
    </citation>
    <scope>NUCLEOTIDE SEQUENCE [LARGE SCALE GENOMIC DNA]</scope>
    <source>
        <strain evidence="7 8">68-887.2</strain>
    </source>
</reference>
<keyword evidence="8" id="KW-1185">Reference proteome</keyword>